<name>A0A249PJ03_9HYPH</name>
<dbReference type="EMBL" id="CP023068">
    <property type="protein sequence ID" value="ASY65888.1"/>
    <property type="molecule type" value="Genomic_DNA"/>
</dbReference>
<keyword evidence="2" id="KW-1185">Reference proteome</keyword>
<reference evidence="1 2" key="1">
    <citation type="submission" date="2017-08" db="EMBL/GenBank/DDBJ databases">
        <title>Multipartite genome sequences of Sinorhizobium species nodulating soybeans.</title>
        <authorList>
            <person name="Tian C.F."/>
        </authorList>
    </citation>
    <scope>NUCLEOTIDE SEQUENCE [LARGE SCALE GENOMIC DNA]</scope>
    <source>
        <strain evidence="1 2">CCBAU 05684</strain>
        <plasmid evidence="2">psj05684b</plasmid>
    </source>
</reference>
<accession>A0A249PJ03</accession>
<keyword evidence="1" id="KW-0614">Plasmid</keyword>
<evidence type="ECO:0000313" key="2">
    <source>
        <dbReference type="Proteomes" id="UP000217211"/>
    </source>
</evidence>
<dbReference type="AlphaFoldDB" id="A0A249PJ03"/>
<dbReference type="KEGG" id="esj:SJ05684_b49060"/>
<sequence>MAENEFACSVTYAKTVYVLVGRRCLLPVWWFDRFGNAPKK</sequence>
<geneLocation type="plasmid" evidence="2">
    <name>psj05684b</name>
</geneLocation>
<proteinExistence type="predicted"/>
<organism evidence="1 2">
    <name type="scientific">Sinorhizobium sojae CCBAU 05684</name>
    <dbReference type="NCBI Taxonomy" id="716928"/>
    <lineage>
        <taxon>Bacteria</taxon>
        <taxon>Pseudomonadati</taxon>
        <taxon>Pseudomonadota</taxon>
        <taxon>Alphaproteobacteria</taxon>
        <taxon>Hyphomicrobiales</taxon>
        <taxon>Rhizobiaceae</taxon>
        <taxon>Sinorhizobium/Ensifer group</taxon>
        <taxon>Sinorhizobium</taxon>
    </lineage>
</organism>
<protein>
    <submittedName>
        <fullName evidence="1">Uncharacterized protein</fullName>
    </submittedName>
</protein>
<evidence type="ECO:0000313" key="1">
    <source>
        <dbReference type="EMBL" id="ASY65888.1"/>
    </source>
</evidence>
<gene>
    <name evidence="1" type="ORF">SJ05684_b49060</name>
</gene>
<dbReference type="Proteomes" id="UP000217211">
    <property type="component" value="Plasmid pSJ05684b"/>
</dbReference>